<evidence type="ECO:0000313" key="7">
    <source>
        <dbReference type="EMBL" id="QAB16561.1"/>
    </source>
</evidence>
<dbReference type="RefSeq" id="WP_128385954.1">
    <property type="nucleotide sequence ID" value="NZ_CP035037.1"/>
</dbReference>
<dbReference type="CDD" id="cd00685">
    <property type="entry name" value="Trans_IPPS_HT"/>
    <property type="match status" value="1"/>
</dbReference>
<comment type="similarity">
    <text evidence="2 6">Belongs to the FPP/GGPP synthase family.</text>
</comment>
<dbReference type="SFLD" id="SFLDS00005">
    <property type="entry name" value="Isoprenoid_Synthase_Type_I"/>
    <property type="match status" value="1"/>
</dbReference>
<keyword evidence="4" id="KW-0479">Metal-binding</keyword>
<dbReference type="InterPro" id="IPR033749">
    <property type="entry name" value="Polyprenyl_synt_CS"/>
</dbReference>
<evidence type="ECO:0000256" key="3">
    <source>
        <dbReference type="ARBA" id="ARBA00022679"/>
    </source>
</evidence>
<protein>
    <submittedName>
        <fullName evidence="7">Polyprenyl synthetase family protein</fullName>
    </submittedName>
</protein>
<keyword evidence="3 6" id="KW-0808">Transferase</keyword>
<sequence>MLERRSETDGVVREIELHLRDLLDARSASGAAYGPHFDRLWRLGSECLLGGKLLRPRLLMGAFDALAREPGGDAARRPAALRIAAAVELLHFSFLLHDDVIDEDLLRRGAPNVIGRVIDASRAASGVEADDASDRALHWARSSGILLGDLMLSAAHQVFAREALSEAVRVRLLDLLDRTITESVAGEQYDVGLSDGVIPADLDTVLDMSRLKTATYTFELPLRASAVLAGSGSRVEQALGEVARHLGVAFQLQDDLLCAFGDSREHGKDAFSDFREGKETAIIAYARMTDAWPTLEPLLGAPDFTEEHGRAIRAALVQCGAEGFIGSMVDDRIRAAVEIASREATVIPGGLSRFLLRVVDSLEGRRA</sequence>
<gene>
    <name evidence="7" type="ORF">Leucomu_00170</name>
</gene>
<keyword evidence="5" id="KW-0460">Magnesium</keyword>
<comment type="cofactor">
    <cofactor evidence="1">
        <name>Mg(2+)</name>
        <dbReference type="ChEBI" id="CHEBI:18420"/>
    </cofactor>
</comment>
<dbReference type="PANTHER" id="PTHR12001">
    <property type="entry name" value="GERANYLGERANYL PYROPHOSPHATE SYNTHASE"/>
    <property type="match status" value="1"/>
</dbReference>
<dbReference type="Proteomes" id="UP000285768">
    <property type="component" value="Chromosome"/>
</dbReference>
<dbReference type="InterPro" id="IPR008949">
    <property type="entry name" value="Isoprenoid_synthase_dom_sf"/>
</dbReference>
<organism evidence="7 8">
    <name type="scientific">Leucobacter muris</name>
    <dbReference type="NCBI Taxonomy" id="1935379"/>
    <lineage>
        <taxon>Bacteria</taxon>
        <taxon>Bacillati</taxon>
        <taxon>Actinomycetota</taxon>
        <taxon>Actinomycetes</taxon>
        <taxon>Micrococcales</taxon>
        <taxon>Microbacteriaceae</taxon>
        <taxon>Leucobacter</taxon>
    </lineage>
</organism>
<dbReference type="Gene3D" id="1.10.600.10">
    <property type="entry name" value="Farnesyl Diphosphate Synthase"/>
    <property type="match status" value="1"/>
</dbReference>
<proteinExistence type="inferred from homology"/>
<dbReference type="SUPFAM" id="SSF48576">
    <property type="entry name" value="Terpenoid synthases"/>
    <property type="match status" value="1"/>
</dbReference>
<evidence type="ECO:0000256" key="2">
    <source>
        <dbReference type="ARBA" id="ARBA00006706"/>
    </source>
</evidence>
<evidence type="ECO:0000256" key="1">
    <source>
        <dbReference type="ARBA" id="ARBA00001946"/>
    </source>
</evidence>
<reference evidence="7 8" key="1">
    <citation type="submission" date="2019-01" db="EMBL/GenBank/DDBJ databases">
        <title>Leucobacter muris sp. nov. isolated from the nose of a laboratory mouse.</title>
        <authorList>
            <person name="Benga L."/>
            <person name="Sproeer C."/>
            <person name="Schumann P."/>
            <person name="Verbarg S."/>
            <person name="Bunk B."/>
            <person name="Engelhardt E."/>
            <person name="Benten P.M."/>
            <person name="Sager M."/>
        </authorList>
    </citation>
    <scope>NUCLEOTIDE SEQUENCE [LARGE SCALE GENOMIC DNA]</scope>
    <source>
        <strain evidence="7 8">DSM 101948</strain>
    </source>
</reference>
<evidence type="ECO:0000256" key="4">
    <source>
        <dbReference type="ARBA" id="ARBA00022723"/>
    </source>
</evidence>
<dbReference type="InterPro" id="IPR000092">
    <property type="entry name" value="Polyprenyl_synt"/>
</dbReference>
<name>A0ABX5QC82_9MICO</name>
<evidence type="ECO:0000256" key="5">
    <source>
        <dbReference type="ARBA" id="ARBA00022842"/>
    </source>
</evidence>
<dbReference type="Pfam" id="PF00348">
    <property type="entry name" value="polyprenyl_synt"/>
    <property type="match status" value="1"/>
</dbReference>
<keyword evidence="8" id="KW-1185">Reference proteome</keyword>
<accession>A0ABX5QC82</accession>
<dbReference type="PROSITE" id="PS00723">
    <property type="entry name" value="POLYPRENYL_SYNTHASE_1"/>
    <property type="match status" value="1"/>
</dbReference>
<dbReference type="EMBL" id="CP035037">
    <property type="protein sequence ID" value="QAB16561.1"/>
    <property type="molecule type" value="Genomic_DNA"/>
</dbReference>
<evidence type="ECO:0000313" key="8">
    <source>
        <dbReference type="Proteomes" id="UP000285768"/>
    </source>
</evidence>
<evidence type="ECO:0000256" key="6">
    <source>
        <dbReference type="RuleBase" id="RU004466"/>
    </source>
</evidence>
<dbReference type="PANTHER" id="PTHR12001:SF85">
    <property type="entry name" value="SHORT CHAIN ISOPRENYL DIPHOSPHATE SYNTHASE"/>
    <property type="match status" value="1"/>
</dbReference>